<dbReference type="SUPFAM" id="SSF82171">
    <property type="entry name" value="DPP6 N-terminal domain-like"/>
    <property type="match status" value="1"/>
</dbReference>
<evidence type="ECO:0000313" key="3">
    <source>
        <dbReference type="Proteomes" id="UP000622552"/>
    </source>
</evidence>
<dbReference type="EMBL" id="JADOUF010000001">
    <property type="protein sequence ID" value="MBG6137863.1"/>
    <property type="molecule type" value="Genomic_DNA"/>
</dbReference>
<accession>A0A8J7GT41</accession>
<evidence type="ECO:0000313" key="2">
    <source>
        <dbReference type="EMBL" id="MBG6137863.1"/>
    </source>
</evidence>
<organism evidence="2 3">
    <name type="scientific">Longispora fulva</name>
    <dbReference type="NCBI Taxonomy" id="619741"/>
    <lineage>
        <taxon>Bacteria</taxon>
        <taxon>Bacillati</taxon>
        <taxon>Actinomycetota</taxon>
        <taxon>Actinomycetes</taxon>
        <taxon>Micromonosporales</taxon>
        <taxon>Micromonosporaceae</taxon>
        <taxon>Longispora</taxon>
    </lineage>
</organism>
<sequence>MRRKRWGGIGLVLATGLSLVGCTPDEKAPVFQDPGVTTGSLRLVAYDSCQAAMDSLRAAAKSAVGPYGFGGYGPMFAKGGDARAAEAAPGAAGVPAAPKQGEDYSGTNTNEKDVDEPDLVKTDGKRIVTVAGGSLRVVDVASRKVTGELKLEDYGADELLLSGDRVLVLSHGGWSQPLAKAAVPDQQSLGSTITLVDLSGAPRVAGTLSVDGSYLDARQVGSTVRVVVRSAPRVVFSYDQRNLTPDQRVEANRTLIDRSGPDEWLPRYRLDVDGATSTGRVDCAQVSRPEVYSGASMLTVYSLDLAARTLGSGDPTTVVADGDTVYGTGSSLYIANDDRWRVWFWAGRDGVGRTPPRDRTQIFQFDTSKPGRPVYVASGEVPGWLLNQYSLSEFDGRLRVATTSDQRIWGGTERGASHSGVYVLRRKGADLAEVGKVDGLGRGERIYAVRFVGPTGYVVTFRQVDPLYVLDLRRPEEPKVTGELTISGYSAYLHPAGDGRLIGVGQEASEQGRVQGTQVSLFDVKDPAKPWRLAQYVLAGAYSEAEFDPHAFLYWPKTGLLVIPVYARSGPGGVALALKVAGSSVTELGRVTLDSGQIRRSLVIGETLWTVSEAGLKASDLSTMAPQAWVPFA</sequence>
<dbReference type="Proteomes" id="UP000622552">
    <property type="component" value="Unassembled WGS sequence"/>
</dbReference>
<gene>
    <name evidence="2" type="ORF">IW245_004057</name>
</gene>
<evidence type="ECO:0000256" key="1">
    <source>
        <dbReference type="SAM" id="MobiDB-lite"/>
    </source>
</evidence>
<dbReference type="InterPro" id="IPR014441">
    <property type="entry name" value="UCP006425_b-propeller"/>
</dbReference>
<dbReference type="AlphaFoldDB" id="A0A8J7GT41"/>
<name>A0A8J7GT41_9ACTN</name>
<protein>
    <submittedName>
        <fullName evidence="2">Putative secreted protein with C-terminal beta-propeller domain</fullName>
    </submittedName>
</protein>
<feature type="compositionally biased region" description="Low complexity" evidence="1">
    <location>
        <begin position="89"/>
        <end position="98"/>
    </location>
</feature>
<proteinExistence type="predicted"/>
<dbReference type="PROSITE" id="PS51257">
    <property type="entry name" value="PROKAR_LIPOPROTEIN"/>
    <property type="match status" value="1"/>
</dbReference>
<dbReference type="PIRSF" id="PIRSF006425">
    <property type="entry name" value="UCP006425_WD40"/>
    <property type="match status" value="1"/>
</dbReference>
<keyword evidence="3" id="KW-1185">Reference proteome</keyword>
<reference evidence="2" key="1">
    <citation type="submission" date="2020-11" db="EMBL/GenBank/DDBJ databases">
        <title>Sequencing the genomes of 1000 actinobacteria strains.</title>
        <authorList>
            <person name="Klenk H.-P."/>
        </authorList>
    </citation>
    <scope>NUCLEOTIDE SEQUENCE</scope>
    <source>
        <strain evidence="2">DSM 45356</strain>
    </source>
</reference>
<comment type="caution">
    <text evidence="2">The sequence shown here is derived from an EMBL/GenBank/DDBJ whole genome shotgun (WGS) entry which is preliminary data.</text>
</comment>
<feature type="region of interest" description="Disordered" evidence="1">
    <location>
        <begin position="89"/>
        <end position="117"/>
    </location>
</feature>
<dbReference type="Pfam" id="PF09826">
    <property type="entry name" value="Beta_propel"/>
    <property type="match status" value="1"/>
</dbReference>
<dbReference type="RefSeq" id="WP_197004680.1">
    <property type="nucleotide sequence ID" value="NZ_BONS01000017.1"/>
</dbReference>
<dbReference type="InterPro" id="IPR019198">
    <property type="entry name" value="Beta_propeller_containing"/>
</dbReference>